<evidence type="ECO:0000259" key="3">
    <source>
        <dbReference type="SMART" id="SM00829"/>
    </source>
</evidence>
<gene>
    <name evidence="4" type="ORF">CSOJ01_11347</name>
</gene>
<name>A0A8H6IXX5_9PEZI</name>
<dbReference type="EMBL" id="WIGN01000259">
    <property type="protein sequence ID" value="KAF6802777.1"/>
    <property type="molecule type" value="Genomic_DNA"/>
</dbReference>
<comment type="similarity">
    <text evidence="1">Belongs to the zinc-containing alcohol dehydrogenase family.</text>
</comment>
<accession>A0A8H6IXX5</accession>
<comment type="caution">
    <text evidence="4">The sequence shown here is derived from an EMBL/GenBank/DDBJ whole genome shotgun (WGS) entry which is preliminary data.</text>
</comment>
<feature type="domain" description="Enoyl reductase (ER)" evidence="3">
    <location>
        <begin position="10"/>
        <end position="230"/>
    </location>
</feature>
<dbReference type="CDD" id="cd08249">
    <property type="entry name" value="enoyl_reductase_like"/>
    <property type="match status" value="1"/>
</dbReference>
<keyword evidence="5" id="KW-1185">Reference proteome</keyword>
<sequence>MPLNEAAWLSAEKSYPHQVREAPLYEPADGHVRVRNAAVAVNPVDGAIQKISLFPRTYPATLGMDLVGVVDAVGSNVTHVKPGDRVLGLATSLASDDNANSAFQKYTLVRSDCVAKIPDSISFEQAAVLPLALATAALGLFGETELNLMRPSLEQQDNAETVLIWGSSTSVGSVAIQLARLAGYKVVATASPNNHEYIVGLGAEQVFDYHSIQAGIDLLDRGVSATKIVIKLD</sequence>
<dbReference type="SUPFAM" id="SSF50129">
    <property type="entry name" value="GroES-like"/>
    <property type="match status" value="1"/>
</dbReference>
<dbReference type="Gene3D" id="3.40.50.720">
    <property type="entry name" value="NAD(P)-binding Rossmann-like Domain"/>
    <property type="match status" value="1"/>
</dbReference>
<dbReference type="InterPro" id="IPR036291">
    <property type="entry name" value="NAD(P)-bd_dom_sf"/>
</dbReference>
<evidence type="ECO:0000313" key="4">
    <source>
        <dbReference type="EMBL" id="KAF6802777.1"/>
    </source>
</evidence>
<dbReference type="InterPro" id="IPR047122">
    <property type="entry name" value="Trans-enoyl_RdTase-like"/>
</dbReference>
<evidence type="ECO:0000313" key="5">
    <source>
        <dbReference type="Proteomes" id="UP000652219"/>
    </source>
</evidence>
<dbReference type="GO" id="GO:0016651">
    <property type="term" value="F:oxidoreductase activity, acting on NAD(P)H"/>
    <property type="evidence" value="ECO:0007669"/>
    <property type="project" value="InterPro"/>
</dbReference>
<dbReference type="Gene3D" id="3.90.180.10">
    <property type="entry name" value="Medium-chain alcohol dehydrogenases, catalytic domain"/>
    <property type="match status" value="1"/>
</dbReference>
<proteinExistence type="inferred from homology"/>
<dbReference type="Proteomes" id="UP000652219">
    <property type="component" value="Unassembled WGS sequence"/>
</dbReference>
<dbReference type="PANTHER" id="PTHR45348:SF2">
    <property type="entry name" value="ZINC-TYPE ALCOHOL DEHYDROGENASE-LIKE PROTEIN C2E1P3.01"/>
    <property type="match status" value="1"/>
</dbReference>
<dbReference type="InterPro" id="IPR020843">
    <property type="entry name" value="ER"/>
</dbReference>
<protein>
    <submittedName>
        <fullName evidence="4">Zinc-binding oxidoreductase</fullName>
    </submittedName>
</protein>
<dbReference type="AlphaFoldDB" id="A0A8H6IXX5"/>
<dbReference type="SUPFAM" id="SSF51735">
    <property type="entry name" value="NAD(P)-binding Rossmann-fold domains"/>
    <property type="match status" value="1"/>
</dbReference>
<dbReference type="InterPro" id="IPR013154">
    <property type="entry name" value="ADH-like_N"/>
</dbReference>
<keyword evidence="2" id="KW-0560">Oxidoreductase</keyword>
<dbReference type="SMART" id="SM00829">
    <property type="entry name" value="PKS_ER"/>
    <property type="match status" value="1"/>
</dbReference>
<dbReference type="Pfam" id="PF08240">
    <property type="entry name" value="ADH_N"/>
    <property type="match status" value="1"/>
</dbReference>
<dbReference type="PANTHER" id="PTHR45348">
    <property type="entry name" value="HYPOTHETICAL OXIDOREDUCTASE (EUROFUNG)"/>
    <property type="match status" value="1"/>
</dbReference>
<dbReference type="InterPro" id="IPR011032">
    <property type="entry name" value="GroES-like_sf"/>
</dbReference>
<evidence type="ECO:0000256" key="2">
    <source>
        <dbReference type="ARBA" id="ARBA00023002"/>
    </source>
</evidence>
<reference evidence="4 5" key="1">
    <citation type="journal article" date="2020" name="Phytopathology">
        <title>Genome Sequence Resources of Colletotrichum truncatum, C. plurivorum, C. musicola, and C. sojae: Four Species Pathogenic to Soybean (Glycine max).</title>
        <authorList>
            <person name="Rogerio F."/>
            <person name="Boufleur T.R."/>
            <person name="Ciampi-Guillardi M."/>
            <person name="Sukno S.A."/>
            <person name="Thon M.R."/>
            <person name="Massola Junior N.S."/>
            <person name="Baroncelli R."/>
        </authorList>
    </citation>
    <scope>NUCLEOTIDE SEQUENCE [LARGE SCALE GENOMIC DNA]</scope>
    <source>
        <strain evidence="4 5">LFN0009</strain>
    </source>
</reference>
<evidence type="ECO:0000256" key="1">
    <source>
        <dbReference type="ARBA" id="ARBA00008072"/>
    </source>
</evidence>
<organism evidence="4 5">
    <name type="scientific">Colletotrichum sojae</name>
    <dbReference type="NCBI Taxonomy" id="2175907"/>
    <lineage>
        <taxon>Eukaryota</taxon>
        <taxon>Fungi</taxon>
        <taxon>Dikarya</taxon>
        <taxon>Ascomycota</taxon>
        <taxon>Pezizomycotina</taxon>
        <taxon>Sordariomycetes</taxon>
        <taxon>Hypocreomycetidae</taxon>
        <taxon>Glomerellales</taxon>
        <taxon>Glomerellaceae</taxon>
        <taxon>Colletotrichum</taxon>
        <taxon>Colletotrichum orchidearum species complex</taxon>
    </lineage>
</organism>